<dbReference type="GO" id="GO:0006624">
    <property type="term" value="P:vacuolar protein processing"/>
    <property type="evidence" value="ECO:0007669"/>
    <property type="project" value="TreeGrafter"/>
</dbReference>
<dbReference type="Pfam" id="PF01650">
    <property type="entry name" value="Peptidase_C13"/>
    <property type="match status" value="1"/>
</dbReference>
<feature type="non-terminal residue" evidence="2">
    <location>
        <position position="1"/>
    </location>
</feature>
<dbReference type="InterPro" id="IPR001096">
    <property type="entry name" value="Peptidase_C13"/>
</dbReference>
<reference evidence="2 3" key="1">
    <citation type="submission" date="2020-04" db="EMBL/GenBank/DDBJ databases">
        <title>Perkinsus olseni comparative genomics.</title>
        <authorList>
            <person name="Bogema D.R."/>
        </authorList>
    </citation>
    <scope>NUCLEOTIDE SEQUENCE [LARGE SCALE GENOMIC DNA]</scope>
    <source>
        <strain evidence="2">ATCC PRA-205</strain>
    </source>
</reference>
<dbReference type="GO" id="GO:0004197">
    <property type="term" value="F:cysteine-type endopeptidase activity"/>
    <property type="evidence" value="ECO:0007669"/>
    <property type="project" value="TreeGrafter"/>
</dbReference>
<dbReference type="Proteomes" id="UP000574390">
    <property type="component" value="Unassembled WGS sequence"/>
</dbReference>
<comment type="caution">
    <text evidence="2">The sequence shown here is derived from an EMBL/GenBank/DDBJ whole genome shotgun (WGS) entry which is preliminary data.</text>
</comment>
<dbReference type="Gene3D" id="3.40.50.1460">
    <property type="match status" value="1"/>
</dbReference>
<organism evidence="2 3">
    <name type="scientific">Perkinsus olseni</name>
    <name type="common">Perkinsus atlanticus</name>
    <dbReference type="NCBI Taxonomy" id="32597"/>
    <lineage>
        <taxon>Eukaryota</taxon>
        <taxon>Sar</taxon>
        <taxon>Alveolata</taxon>
        <taxon>Perkinsozoa</taxon>
        <taxon>Perkinsea</taxon>
        <taxon>Perkinsida</taxon>
        <taxon>Perkinsidae</taxon>
        <taxon>Perkinsus</taxon>
    </lineage>
</organism>
<proteinExistence type="inferred from homology"/>
<gene>
    <name evidence="2" type="ORF">FOZ62_007455</name>
</gene>
<dbReference type="PANTHER" id="PTHR12000:SF42">
    <property type="entry name" value="LEGUMAIN"/>
    <property type="match status" value="1"/>
</dbReference>
<dbReference type="PRINTS" id="PR00776">
    <property type="entry name" value="HEMOGLOBNASE"/>
</dbReference>
<sequence length="448" mass="49606">ILIYLVGANVTTGMFEWGPEGGGKRECVPIGVLNSIVINLLEPAGEHKLRGNSAVREERYDDAKREYEQGLSLVCECALALNRVMEASAVQGEADLNSEDARDRNRVKSIQYELDALRLALVGNLSLVHLRLGDWHAAIAHADIVLSSRPTHCKALYRRALARFELNDSESHELGYQDLKRVLQLDPGNKEAARRLAEYGETRKSLSYRGDGASSSGRSGLDVAMQGILVDPGEKAPAKSSYMRCCTSASSEDDYSIFVLLGNLSGVPPGHPVLDSTLNDFVFLNIIAHGTATWMEFPDDGQLTKKRLRRILEQAKSRGKFKRMVVYVEACESGGMFEGLNEIPGIYVLTAANSKESSWATYCPWLFSQDHKNVDPNKAEEYERLSELKKVSSVPASYAAIYSAYARLMREAASPRNHASELRAAQVLLQALQERIRGLEGRVRERGE</sequence>
<name>A0A7J6SRA2_PEROL</name>
<dbReference type="GO" id="GO:0051603">
    <property type="term" value="P:proteolysis involved in protein catabolic process"/>
    <property type="evidence" value="ECO:0007669"/>
    <property type="project" value="TreeGrafter"/>
</dbReference>
<evidence type="ECO:0000313" key="2">
    <source>
        <dbReference type="EMBL" id="KAF4735381.1"/>
    </source>
</evidence>
<accession>A0A7J6SRA2</accession>
<dbReference type="PANTHER" id="PTHR12000">
    <property type="entry name" value="HEMOGLOBINASE FAMILY MEMBER"/>
    <property type="match status" value="1"/>
</dbReference>
<protein>
    <submittedName>
        <fullName evidence="2">Uncharacterized protein</fullName>
    </submittedName>
</protein>
<dbReference type="SUPFAM" id="SSF48452">
    <property type="entry name" value="TPR-like"/>
    <property type="match status" value="1"/>
</dbReference>
<evidence type="ECO:0000256" key="1">
    <source>
        <dbReference type="ARBA" id="ARBA00009941"/>
    </source>
</evidence>
<comment type="similarity">
    <text evidence="1">Belongs to the peptidase C13 family.</text>
</comment>
<dbReference type="GO" id="GO:0005773">
    <property type="term" value="C:vacuole"/>
    <property type="evidence" value="ECO:0007669"/>
    <property type="project" value="GOC"/>
</dbReference>
<dbReference type="Gene3D" id="1.25.40.10">
    <property type="entry name" value="Tetratricopeptide repeat domain"/>
    <property type="match status" value="1"/>
</dbReference>
<dbReference type="EMBL" id="JABANM010012815">
    <property type="protein sequence ID" value="KAF4735381.1"/>
    <property type="molecule type" value="Genomic_DNA"/>
</dbReference>
<dbReference type="AlphaFoldDB" id="A0A7J6SRA2"/>
<evidence type="ECO:0000313" key="3">
    <source>
        <dbReference type="Proteomes" id="UP000574390"/>
    </source>
</evidence>
<dbReference type="InterPro" id="IPR011990">
    <property type="entry name" value="TPR-like_helical_dom_sf"/>
</dbReference>